<accession>A0A3N4HNM2</accession>
<name>A0A3N4HNM2_ASCIM</name>
<dbReference type="Proteomes" id="UP000275078">
    <property type="component" value="Unassembled WGS sequence"/>
</dbReference>
<feature type="region of interest" description="Disordered" evidence="1">
    <location>
        <begin position="143"/>
        <end position="174"/>
    </location>
</feature>
<proteinExistence type="predicted"/>
<feature type="region of interest" description="Disordered" evidence="1">
    <location>
        <begin position="1"/>
        <end position="24"/>
    </location>
</feature>
<dbReference type="EMBL" id="ML119822">
    <property type="protein sequence ID" value="RPA73410.1"/>
    <property type="molecule type" value="Genomic_DNA"/>
</dbReference>
<organism evidence="2 3">
    <name type="scientific">Ascobolus immersus RN42</name>
    <dbReference type="NCBI Taxonomy" id="1160509"/>
    <lineage>
        <taxon>Eukaryota</taxon>
        <taxon>Fungi</taxon>
        <taxon>Dikarya</taxon>
        <taxon>Ascomycota</taxon>
        <taxon>Pezizomycotina</taxon>
        <taxon>Pezizomycetes</taxon>
        <taxon>Pezizales</taxon>
        <taxon>Ascobolaceae</taxon>
        <taxon>Ascobolus</taxon>
    </lineage>
</organism>
<dbReference type="AlphaFoldDB" id="A0A3N4HNM2"/>
<sequence>MRQQSQSYSSVTANDTSRQINGGTYIPSSYSILTRRQTLTHRLHADVTHNGNINVFNISVLAPLHGNPQPPSRNLSQKLTDAELLRRRTHPLYNPGGHRTHLGDAPHSVPGVLGFGAISFRDIAQAGQVPDIITILLGTSRDQSRERAASHHQETPPDSSASPENPQPDETPPFTEILSFSAIPLSEAADQEPDLFALLYSAFRDSPDTEPDAAYPQQSPVREAPVNPENPEPDATPQFTEILSFSAIPFSEASDQEPDLYALLYSAFQDPSDTEPDASSVQQNPHRPELNVSHARILEERLLEVQRQQRETRVRLGRVRQLLRRARVSFFRLRLGSGECLVGAVMSGR</sequence>
<protein>
    <submittedName>
        <fullName evidence="2">Uncharacterized protein</fullName>
    </submittedName>
</protein>
<gene>
    <name evidence="2" type="ORF">BJ508DRAFT_419049</name>
</gene>
<evidence type="ECO:0000313" key="2">
    <source>
        <dbReference type="EMBL" id="RPA73410.1"/>
    </source>
</evidence>
<feature type="region of interest" description="Disordered" evidence="1">
    <location>
        <begin position="207"/>
        <end position="237"/>
    </location>
</feature>
<reference evidence="2 3" key="1">
    <citation type="journal article" date="2018" name="Nat. Ecol. Evol.">
        <title>Pezizomycetes genomes reveal the molecular basis of ectomycorrhizal truffle lifestyle.</title>
        <authorList>
            <person name="Murat C."/>
            <person name="Payen T."/>
            <person name="Noel B."/>
            <person name="Kuo A."/>
            <person name="Morin E."/>
            <person name="Chen J."/>
            <person name="Kohler A."/>
            <person name="Krizsan K."/>
            <person name="Balestrini R."/>
            <person name="Da Silva C."/>
            <person name="Montanini B."/>
            <person name="Hainaut M."/>
            <person name="Levati E."/>
            <person name="Barry K.W."/>
            <person name="Belfiori B."/>
            <person name="Cichocki N."/>
            <person name="Clum A."/>
            <person name="Dockter R.B."/>
            <person name="Fauchery L."/>
            <person name="Guy J."/>
            <person name="Iotti M."/>
            <person name="Le Tacon F."/>
            <person name="Lindquist E.A."/>
            <person name="Lipzen A."/>
            <person name="Malagnac F."/>
            <person name="Mello A."/>
            <person name="Molinier V."/>
            <person name="Miyauchi S."/>
            <person name="Poulain J."/>
            <person name="Riccioni C."/>
            <person name="Rubini A."/>
            <person name="Sitrit Y."/>
            <person name="Splivallo R."/>
            <person name="Traeger S."/>
            <person name="Wang M."/>
            <person name="Zifcakova L."/>
            <person name="Wipf D."/>
            <person name="Zambonelli A."/>
            <person name="Paolocci F."/>
            <person name="Nowrousian M."/>
            <person name="Ottonello S."/>
            <person name="Baldrian P."/>
            <person name="Spatafora J.W."/>
            <person name="Henrissat B."/>
            <person name="Nagy L.G."/>
            <person name="Aury J.M."/>
            <person name="Wincker P."/>
            <person name="Grigoriev I.V."/>
            <person name="Bonfante P."/>
            <person name="Martin F.M."/>
        </authorList>
    </citation>
    <scope>NUCLEOTIDE SEQUENCE [LARGE SCALE GENOMIC DNA]</scope>
    <source>
        <strain evidence="2 3">RN42</strain>
    </source>
</reference>
<keyword evidence="3" id="KW-1185">Reference proteome</keyword>
<evidence type="ECO:0000313" key="3">
    <source>
        <dbReference type="Proteomes" id="UP000275078"/>
    </source>
</evidence>
<evidence type="ECO:0000256" key="1">
    <source>
        <dbReference type="SAM" id="MobiDB-lite"/>
    </source>
</evidence>
<feature type="compositionally biased region" description="Basic and acidic residues" evidence="1">
    <location>
        <begin position="143"/>
        <end position="155"/>
    </location>
</feature>